<dbReference type="AlphaFoldDB" id="A0A5B7AJ48"/>
<dbReference type="InterPro" id="IPR035669">
    <property type="entry name" value="SGNH_plant_lipase-like"/>
</dbReference>
<evidence type="ECO:0000256" key="2">
    <source>
        <dbReference type="ARBA" id="ARBA00022729"/>
    </source>
</evidence>
<reference evidence="5" key="1">
    <citation type="submission" date="2019-08" db="EMBL/GenBank/DDBJ databases">
        <title>Reference gene set and small RNA set construction with multiple tissues from Davidia involucrata Baill.</title>
        <authorList>
            <person name="Yang H."/>
            <person name="Zhou C."/>
            <person name="Li G."/>
            <person name="Wang J."/>
            <person name="Gao P."/>
            <person name="Wang M."/>
            <person name="Wang R."/>
            <person name="Zhao Y."/>
        </authorList>
    </citation>
    <scope>NUCLEOTIDE SEQUENCE</scope>
    <source>
        <tissue evidence="5">Mixed with DoveR01_LX</tissue>
    </source>
</reference>
<keyword evidence="2" id="KW-0732">Signal</keyword>
<dbReference type="EMBL" id="GHES01026211">
    <property type="protein sequence ID" value="MPA56770.1"/>
    <property type="molecule type" value="Transcribed_RNA"/>
</dbReference>
<organism evidence="5">
    <name type="scientific">Davidia involucrata</name>
    <name type="common">Dove tree</name>
    <dbReference type="NCBI Taxonomy" id="16924"/>
    <lineage>
        <taxon>Eukaryota</taxon>
        <taxon>Viridiplantae</taxon>
        <taxon>Streptophyta</taxon>
        <taxon>Embryophyta</taxon>
        <taxon>Tracheophyta</taxon>
        <taxon>Spermatophyta</taxon>
        <taxon>Magnoliopsida</taxon>
        <taxon>eudicotyledons</taxon>
        <taxon>Gunneridae</taxon>
        <taxon>Pentapetalae</taxon>
        <taxon>asterids</taxon>
        <taxon>Cornales</taxon>
        <taxon>Nyssaceae</taxon>
        <taxon>Davidia</taxon>
    </lineage>
</organism>
<dbReference type="GO" id="GO:0006629">
    <property type="term" value="P:lipid metabolic process"/>
    <property type="evidence" value="ECO:0007669"/>
    <property type="project" value="InterPro"/>
</dbReference>
<dbReference type="Gene3D" id="3.40.50.1110">
    <property type="entry name" value="SGNH hydrolase"/>
    <property type="match status" value="1"/>
</dbReference>
<evidence type="ECO:0000313" key="5">
    <source>
        <dbReference type="EMBL" id="MPA56770.1"/>
    </source>
</evidence>
<comment type="similarity">
    <text evidence="1">Belongs to the 'GDSL' lipolytic enzyme family.</text>
</comment>
<dbReference type="InterPro" id="IPR008265">
    <property type="entry name" value="Lipase_GDSL_AS"/>
</dbReference>
<sequence length="388" mass="42748">MVSSFSYFLHRHTFLRIFLILTISTPYAIGCYTSIFGFGDSLTDTGNSYHFSSPSYPRDCVLPPYGETYFHHPTGRCCDGRIIIDFIAQNFGLPFVPPYFGGSNASEAADFEKGVNFAVVGAPTLDDSFFEERGIPNAFTNRSMRCQLSWFKDLLPSLCLTSSNRKKVIESYLFILDFGGNDYCRALVAGESVEEVQSYVPLVVNAIASTINELIELGAGTIMVPGCIPLGCLSAALTYFISSDEEEYDPSGCLIWFNKLAEYHNEQLQIELNRIQQLHPHATIIYADYYNAAMPFYISPSKFGFTKGALIACCGPGGPYNFNTSVPCGDPLSTAPDDPSLYVSWDGMHLTEAAYKLISQGLLEGPYTIPHINTSCVSVAVSVECHDQ</sequence>
<accession>A0A5B7AJ48</accession>
<evidence type="ECO:0000256" key="1">
    <source>
        <dbReference type="ARBA" id="ARBA00008668"/>
    </source>
</evidence>
<dbReference type="Pfam" id="PF00657">
    <property type="entry name" value="Lipase_GDSL"/>
    <property type="match status" value="1"/>
</dbReference>
<keyword evidence="3" id="KW-0378">Hydrolase</keyword>
<dbReference type="PANTHER" id="PTHR22835:SF683">
    <property type="entry name" value="OS05G0506800 PROTEIN"/>
    <property type="match status" value="1"/>
</dbReference>
<dbReference type="PANTHER" id="PTHR22835">
    <property type="entry name" value="ZINC FINGER FYVE DOMAIN CONTAINING PROTEIN"/>
    <property type="match status" value="1"/>
</dbReference>
<dbReference type="PROSITE" id="PS01098">
    <property type="entry name" value="LIPASE_GDSL_SER"/>
    <property type="match status" value="1"/>
</dbReference>
<dbReference type="InterPro" id="IPR001087">
    <property type="entry name" value="GDSL"/>
</dbReference>
<evidence type="ECO:0000256" key="3">
    <source>
        <dbReference type="ARBA" id="ARBA00022801"/>
    </source>
</evidence>
<dbReference type="CDD" id="cd01837">
    <property type="entry name" value="SGNH_plant_lipase_like"/>
    <property type="match status" value="1"/>
</dbReference>
<proteinExistence type="inferred from homology"/>
<protein>
    <recommendedName>
        <fullName evidence="6">GDSL esterase/lipase</fullName>
    </recommendedName>
</protein>
<dbReference type="SUPFAM" id="SSF52266">
    <property type="entry name" value="SGNH hydrolase"/>
    <property type="match status" value="1"/>
</dbReference>
<evidence type="ECO:0008006" key="6">
    <source>
        <dbReference type="Google" id="ProtNLM"/>
    </source>
</evidence>
<name>A0A5B7AJ48_DAVIN</name>
<dbReference type="InterPro" id="IPR036514">
    <property type="entry name" value="SGNH_hydro_sf"/>
</dbReference>
<evidence type="ECO:0000256" key="4">
    <source>
        <dbReference type="ARBA" id="ARBA00023180"/>
    </source>
</evidence>
<dbReference type="GO" id="GO:0016298">
    <property type="term" value="F:lipase activity"/>
    <property type="evidence" value="ECO:0007669"/>
    <property type="project" value="InterPro"/>
</dbReference>
<gene>
    <name evidence="5" type="ORF">Din_026211</name>
</gene>
<keyword evidence="4" id="KW-0325">Glycoprotein</keyword>